<organism evidence="1 2">
    <name type="scientific">Coniosporium uncinatum</name>
    <dbReference type="NCBI Taxonomy" id="93489"/>
    <lineage>
        <taxon>Eukaryota</taxon>
        <taxon>Fungi</taxon>
        <taxon>Dikarya</taxon>
        <taxon>Ascomycota</taxon>
        <taxon>Pezizomycotina</taxon>
        <taxon>Dothideomycetes</taxon>
        <taxon>Dothideomycetes incertae sedis</taxon>
        <taxon>Coniosporium</taxon>
    </lineage>
</organism>
<name>A0ACC3DPC1_9PEZI</name>
<gene>
    <name evidence="1" type="ORF">LTS18_007674</name>
</gene>
<evidence type="ECO:0000313" key="1">
    <source>
        <dbReference type="EMBL" id="KAK3078375.1"/>
    </source>
</evidence>
<reference evidence="1" key="1">
    <citation type="submission" date="2024-09" db="EMBL/GenBank/DDBJ databases">
        <title>Black Yeasts Isolated from many extreme environments.</title>
        <authorList>
            <person name="Coleine C."/>
            <person name="Stajich J.E."/>
            <person name="Selbmann L."/>
        </authorList>
    </citation>
    <scope>NUCLEOTIDE SEQUENCE</scope>
    <source>
        <strain evidence="1">CCFEE 5737</strain>
    </source>
</reference>
<dbReference type="EMBL" id="JAWDJW010001950">
    <property type="protein sequence ID" value="KAK3078375.1"/>
    <property type="molecule type" value="Genomic_DNA"/>
</dbReference>
<sequence length="520" mass="58972">MFTMPSCDESQPFLTDEEKLSNAESTATLVPSAPTSPRLDGWLNAQVDVQTQLLWFLQRPTRWLRADFLPSLLPMPLNAKARSAFLGERVSSTAWLDGMRGLASLFVFIRHYSSAWHQNIQSGFGANGSNHYIPLLPFIRLVIQGPAMLSVFFLVSGYALSWGPLKALTERDGTDKCLRKLVSATFRRPIRLFLPGLCSTFIIMLCVSAGLYDRGELAATEELMPGFHEPQPPMLEGFEAQMAEWWRCTKDFVNVWNLDNHCYDAHLWTLNVEFRYSMALFMTICALVRTHVVGRVAGLLGMVVYCQWENSWEGWSFFAGALLVQINLLSYSGENDDVEELPLPTARISETKLRWLEERGGSPERIAMFVLALYLLSMPDYASSAPGYRTLAAFSPPTWGESWRFWHGIGSLLLLWTSAHSTFLQQLFTNPLSRYFGKLSYALYLMHGPVVHMLGYWLVPWCQDHVSGRGNVWQREFGFALASVVVVAATVWAADLFWTVCNKGSVRLARWIEGWVMKRD</sequence>
<evidence type="ECO:0000313" key="2">
    <source>
        <dbReference type="Proteomes" id="UP001186974"/>
    </source>
</evidence>
<dbReference type="Proteomes" id="UP001186974">
    <property type="component" value="Unassembled WGS sequence"/>
</dbReference>
<keyword evidence="2" id="KW-1185">Reference proteome</keyword>
<comment type="caution">
    <text evidence="1">The sequence shown here is derived from an EMBL/GenBank/DDBJ whole genome shotgun (WGS) entry which is preliminary data.</text>
</comment>
<protein>
    <submittedName>
        <fullName evidence="1">Uncharacterized protein</fullName>
    </submittedName>
</protein>
<accession>A0ACC3DPC1</accession>
<proteinExistence type="predicted"/>